<dbReference type="CDD" id="cd20071">
    <property type="entry name" value="SET_SMYD"/>
    <property type="match status" value="1"/>
</dbReference>
<dbReference type="Gene3D" id="2.170.270.10">
    <property type="entry name" value="SET domain"/>
    <property type="match status" value="1"/>
</dbReference>
<dbReference type="PANTHER" id="PTHR12197:SF251">
    <property type="entry name" value="EG:BACR7C10.4 PROTEIN"/>
    <property type="match status" value="1"/>
</dbReference>
<gene>
    <name evidence="7" type="ORF">LTR05_004921</name>
</gene>
<dbReference type="PROSITE" id="PS50280">
    <property type="entry name" value="SET"/>
    <property type="match status" value="1"/>
</dbReference>
<dbReference type="Proteomes" id="UP001309876">
    <property type="component" value="Unassembled WGS sequence"/>
</dbReference>
<evidence type="ECO:0000313" key="7">
    <source>
        <dbReference type="EMBL" id="KAK5085634.1"/>
    </source>
</evidence>
<dbReference type="GO" id="GO:0005634">
    <property type="term" value="C:nucleus"/>
    <property type="evidence" value="ECO:0007669"/>
    <property type="project" value="TreeGrafter"/>
</dbReference>
<evidence type="ECO:0000256" key="2">
    <source>
        <dbReference type="ARBA" id="ARBA00022771"/>
    </source>
</evidence>
<sequence>MDRVEIGSAGEKGEGLFARQFIPKGEVVMILPYPIIMAIEPESLPTTCYGCLASVGSQRATNLSIGVHSTSTRTSPLIRLTACVDCSKVWYCGKSCEVRAWDEFHQYECEHFDKMDLEATSAEARAVIRLLLLEENGWITSEAMEKILKLHKHEAYLTNGIRASHQSETDEIVQLLKHQWNRCTVEQLLAIVHANSFNLRDDEGNKFGLQVHAPLSKANHSCRPNACFLEHECGDPYAWTCFPAESELSEMSFGEVRATKDIQEGHEVTISYLPKKYLAMSFQERMMRLHGAWLFYCKCTRCKEEKEAHNLRKYRQSYSPHIRARPISQASRQTPSLDITMSRGPAKVVARLPAPSKVEVEQNPKNTFGLQAEQLRITHNDRRSRFLSSGSGRNGISVKPTAMDRSLPVGEVCRRMMGAGSKQET</sequence>
<dbReference type="InterPro" id="IPR046341">
    <property type="entry name" value="SET_dom_sf"/>
</dbReference>
<evidence type="ECO:0000256" key="1">
    <source>
        <dbReference type="ARBA" id="ARBA00022723"/>
    </source>
</evidence>
<proteinExistence type="predicted"/>
<dbReference type="GO" id="GO:0008270">
    <property type="term" value="F:zinc ion binding"/>
    <property type="evidence" value="ECO:0007669"/>
    <property type="project" value="UniProtKB-KW"/>
</dbReference>
<protein>
    <recommendedName>
        <fullName evidence="9">MYND-type zinc finger protein samB</fullName>
    </recommendedName>
</protein>
<dbReference type="InterPro" id="IPR002893">
    <property type="entry name" value="Znf_MYND"/>
</dbReference>
<dbReference type="Pfam" id="PF00856">
    <property type="entry name" value="SET"/>
    <property type="match status" value="1"/>
</dbReference>
<dbReference type="AlphaFoldDB" id="A0AAN7Y690"/>
<dbReference type="Gene3D" id="6.10.140.2220">
    <property type="match status" value="1"/>
</dbReference>
<keyword evidence="8" id="KW-1185">Reference proteome</keyword>
<evidence type="ECO:0000256" key="4">
    <source>
        <dbReference type="PROSITE-ProRule" id="PRU00134"/>
    </source>
</evidence>
<dbReference type="SUPFAM" id="SSF82199">
    <property type="entry name" value="SET domain"/>
    <property type="match status" value="1"/>
</dbReference>
<keyword evidence="3" id="KW-0862">Zinc</keyword>
<evidence type="ECO:0000313" key="8">
    <source>
        <dbReference type="Proteomes" id="UP001309876"/>
    </source>
</evidence>
<evidence type="ECO:0000259" key="6">
    <source>
        <dbReference type="PROSITE" id="PS50865"/>
    </source>
</evidence>
<accession>A0AAN7Y690</accession>
<feature type="domain" description="MYND-type" evidence="6">
    <location>
        <begin position="48"/>
        <end position="109"/>
    </location>
</feature>
<dbReference type="Pfam" id="PF01753">
    <property type="entry name" value="zf-MYND"/>
    <property type="match status" value="1"/>
</dbReference>
<evidence type="ECO:0008006" key="9">
    <source>
        <dbReference type="Google" id="ProtNLM"/>
    </source>
</evidence>
<dbReference type="PROSITE" id="PS50865">
    <property type="entry name" value="ZF_MYND_2"/>
    <property type="match status" value="1"/>
</dbReference>
<dbReference type="Gene3D" id="1.10.220.160">
    <property type="match status" value="1"/>
</dbReference>
<name>A0AAN7Y690_9EURO</name>
<keyword evidence="1" id="KW-0479">Metal-binding</keyword>
<dbReference type="InterPro" id="IPR001214">
    <property type="entry name" value="SET_dom"/>
</dbReference>
<dbReference type="InterPro" id="IPR050869">
    <property type="entry name" value="H3K4_H4K5_MeTrfase"/>
</dbReference>
<reference evidence="7 8" key="1">
    <citation type="submission" date="2023-08" db="EMBL/GenBank/DDBJ databases">
        <title>Black Yeasts Isolated from many extreme environments.</title>
        <authorList>
            <person name="Coleine C."/>
            <person name="Stajich J.E."/>
            <person name="Selbmann L."/>
        </authorList>
    </citation>
    <scope>NUCLEOTIDE SEQUENCE [LARGE SCALE GENOMIC DNA]</scope>
    <source>
        <strain evidence="7 8">CCFEE 5910</strain>
    </source>
</reference>
<dbReference type="EMBL" id="JAVRRJ010000004">
    <property type="protein sequence ID" value="KAK5085634.1"/>
    <property type="molecule type" value="Genomic_DNA"/>
</dbReference>
<dbReference type="SUPFAM" id="SSF144232">
    <property type="entry name" value="HIT/MYND zinc finger-like"/>
    <property type="match status" value="1"/>
</dbReference>
<evidence type="ECO:0000256" key="3">
    <source>
        <dbReference type="ARBA" id="ARBA00022833"/>
    </source>
</evidence>
<feature type="domain" description="SET" evidence="5">
    <location>
        <begin position="2"/>
        <end position="273"/>
    </location>
</feature>
<comment type="caution">
    <text evidence="7">The sequence shown here is derived from an EMBL/GenBank/DDBJ whole genome shotgun (WGS) entry which is preliminary data.</text>
</comment>
<dbReference type="PANTHER" id="PTHR12197">
    <property type="entry name" value="HISTONE-LYSINE N-METHYLTRANSFERASE SMYD"/>
    <property type="match status" value="1"/>
</dbReference>
<keyword evidence="2 4" id="KW-0863">Zinc-finger</keyword>
<evidence type="ECO:0000259" key="5">
    <source>
        <dbReference type="PROSITE" id="PS50280"/>
    </source>
</evidence>
<organism evidence="7 8">
    <name type="scientific">Lithohypha guttulata</name>
    <dbReference type="NCBI Taxonomy" id="1690604"/>
    <lineage>
        <taxon>Eukaryota</taxon>
        <taxon>Fungi</taxon>
        <taxon>Dikarya</taxon>
        <taxon>Ascomycota</taxon>
        <taxon>Pezizomycotina</taxon>
        <taxon>Eurotiomycetes</taxon>
        <taxon>Chaetothyriomycetidae</taxon>
        <taxon>Chaetothyriales</taxon>
        <taxon>Trichomeriaceae</taxon>
        <taxon>Lithohypha</taxon>
    </lineage>
</organism>